<evidence type="ECO:0000313" key="1">
    <source>
        <dbReference type="EMBL" id="SLN47406.1"/>
    </source>
</evidence>
<dbReference type="SUPFAM" id="SSF53850">
    <property type="entry name" value="Periplasmic binding protein-like II"/>
    <property type="match status" value="1"/>
</dbReference>
<organism evidence="1 2">
    <name type="scientific">Roseisalinus antarcticus</name>
    <dbReference type="NCBI Taxonomy" id="254357"/>
    <lineage>
        <taxon>Bacteria</taxon>
        <taxon>Pseudomonadati</taxon>
        <taxon>Pseudomonadota</taxon>
        <taxon>Alphaproteobacteria</taxon>
        <taxon>Rhodobacterales</taxon>
        <taxon>Roseobacteraceae</taxon>
        <taxon>Roseisalinus</taxon>
    </lineage>
</organism>
<evidence type="ECO:0008006" key="3">
    <source>
        <dbReference type="Google" id="ProtNLM"/>
    </source>
</evidence>
<name>A0A1Y5ST03_9RHOB</name>
<protein>
    <recommendedName>
        <fullName evidence="3">ABC transporter substrate-binding protein</fullName>
    </recommendedName>
</protein>
<evidence type="ECO:0000313" key="2">
    <source>
        <dbReference type="Proteomes" id="UP000193900"/>
    </source>
</evidence>
<accession>A0A1Y5ST03</accession>
<gene>
    <name evidence="1" type="ORF">ROA7023_01989</name>
</gene>
<reference evidence="1 2" key="1">
    <citation type="submission" date="2017-03" db="EMBL/GenBank/DDBJ databases">
        <authorList>
            <person name="Afonso C.L."/>
            <person name="Miller P.J."/>
            <person name="Scott M.A."/>
            <person name="Spackman E."/>
            <person name="Goraichik I."/>
            <person name="Dimitrov K.M."/>
            <person name="Suarez D.L."/>
            <person name="Swayne D.E."/>
        </authorList>
    </citation>
    <scope>NUCLEOTIDE SEQUENCE [LARGE SCALE GENOMIC DNA]</scope>
    <source>
        <strain evidence="1 2">CECT 7023</strain>
    </source>
</reference>
<sequence length="231" mass="23762">MRPDRGRNVTDVQVIAPVAIRVLLTELVEGIGRETGLDVGLTFDLNPAVARRITAGEAFDLAITNPWHVAELVAAGLARADSETAFWTIPLAIAAREMREAAAPEDILRQATSVAYTAEGTSGQTFLRVAEKLGVLNAIRPRLMPMGAGEPVRAVAAGEAEIAIAPLTTILAAPGVVGLAEFDRSLGASIDLSMVLCGDAPALGAEALLAALADPALDAALAAGGMARGPR</sequence>
<proteinExistence type="predicted"/>
<dbReference type="Pfam" id="PF13531">
    <property type="entry name" value="SBP_bac_11"/>
    <property type="match status" value="1"/>
</dbReference>
<dbReference type="EMBL" id="FWFZ01000008">
    <property type="protein sequence ID" value="SLN47406.1"/>
    <property type="molecule type" value="Genomic_DNA"/>
</dbReference>
<keyword evidence="2" id="KW-1185">Reference proteome</keyword>
<dbReference type="Proteomes" id="UP000193900">
    <property type="component" value="Unassembled WGS sequence"/>
</dbReference>
<dbReference type="AlphaFoldDB" id="A0A1Y5ST03"/>
<dbReference type="Gene3D" id="3.40.190.10">
    <property type="entry name" value="Periplasmic binding protein-like II"/>
    <property type="match status" value="2"/>
</dbReference>